<accession>A0AAN8NF60</accession>
<dbReference type="Proteomes" id="UP001307849">
    <property type="component" value="Unassembled WGS sequence"/>
</dbReference>
<comment type="caution">
    <text evidence="1">The sequence shown here is derived from an EMBL/GenBank/DDBJ whole genome shotgun (WGS) entry which is preliminary data.</text>
</comment>
<keyword evidence="2" id="KW-1185">Reference proteome</keyword>
<gene>
    <name evidence="1" type="ORF">TWF506_002534</name>
</gene>
<name>A0AAN8NF60_9PEZI</name>
<evidence type="ECO:0000313" key="1">
    <source>
        <dbReference type="EMBL" id="KAK6504331.1"/>
    </source>
</evidence>
<dbReference type="AlphaFoldDB" id="A0AAN8NF60"/>
<proteinExistence type="predicted"/>
<evidence type="ECO:0000313" key="2">
    <source>
        <dbReference type="Proteomes" id="UP001307849"/>
    </source>
</evidence>
<reference evidence="1 2" key="1">
    <citation type="submission" date="2019-10" db="EMBL/GenBank/DDBJ databases">
        <authorList>
            <person name="Palmer J.M."/>
        </authorList>
    </citation>
    <scope>NUCLEOTIDE SEQUENCE [LARGE SCALE GENOMIC DNA]</scope>
    <source>
        <strain evidence="1 2">TWF506</strain>
    </source>
</reference>
<dbReference type="EMBL" id="JAVHJM010000010">
    <property type="protein sequence ID" value="KAK6504331.1"/>
    <property type="molecule type" value="Genomic_DNA"/>
</dbReference>
<organism evidence="1 2">
    <name type="scientific">Arthrobotrys conoides</name>
    <dbReference type="NCBI Taxonomy" id="74498"/>
    <lineage>
        <taxon>Eukaryota</taxon>
        <taxon>Fungi</taxon>
        <taxon>Dikarya</taxon>
        <taxon>Ascomycota</taxon>
        <taxon>Pezizomycotina</taxon>
        <taxon>Orbiliomycetes</taxon>
        <taxon>Orbiliales</taxon>
        <taxon>Orbiliaceae</taxon>
        <taxon>Arthrobotrys</taxon>
    </lineage>
</organism>
<protein>
    <submittedName>
        <fullName evidence="1">Uncharacterized protein</fullName>
    </submittedName>
</protein>
<sequence length="170" mass="20050">MGQGFSTWYYDLVPYEPLPLSKRPIRKNLGGVDILGYYGKCYSDVCYETLWYNRNDPESLLNELLSFDMVGIIIGSKHIPKSEYELYIFGEDKIDSSILPMDFRQVYVVYPEKYKWHVPYYIGCESIRLGEFKRPRKLDVHNEEADHGREVDATQRTELRGWNIVDKKMS</sequence>